<accession>A0A9W8IUB8</accession>
<dbReference type="Gene3D" id="3.80.10.10">
    <property type="entry name" value="Ribonuclease Inhibitor"/>
    <property type="match status" value="1"/>
</dbReference>
<proteinExistence type="predicted"/>
<comment type="caution">
    <text evidence="1">The sequence shown here is derived from an EMBL/GenBank/DDBJ whole genome shotgun (WGS) entry which is preliminary data.</text>
</comment>
<dbReference type="EMBL" id="JANBPK010001416">
    <property type="protein sequence ID" value="KAJ2923116.1"/>
    <property type="molecule type" value="Genomic_DNA"/>
</dbReference>
<evidence type="ECO:0000313" key="1">
    <source>
        <dbReference type="EMBL" id="KAJ2923116.1"/>
    </source>
</evidence>
<name>A0A9W8IUB8_9AGAR</name>
<feature type="non-terminal residue" evidence="1">
    <location>
        <position position="458"/>
    </location>
</feature>
<dbReference type="AlphaFoldDB" id="A0A9W8IUB8"/>
<reference evidence="1" key="1">
    <citation type="submission" date="2022-06" db="EMBL/GenBank/DDBJ databases">
        <title>Genome Sequence of Candolleomyces eurysporus.</title>
        <authorList>
            <person name="Buettner E."/>
        </authorList>
    </citation>
    <scope>NUCLEOTIDE SEQUENCE</scope>
    <source>
        <strain evidence="1">VTCC 930004</strain>
    </source>
</reference>
<dbReference type="SUPFAM" id="SSF52047">
    <property type="entry name" value="RNI-like"/>
    <property type="match status" value="1"/>
</dbReference>
<evidence type="ECO:0000313" key="2">
    <source>
        <dbReference type="Proteomes" id="UP001140091"/>
    </source>
</evidence>
<gene>
    <name evidence="1" type="ORF">H1R20_g13979</name>
</gene>
<dbReference type="Proteomes" id="UP001140091">
    <property type="component" value="Unassembled WGS sequence"/>
</dbReference>
<sequence length="458" mass="50932">MDDLPPEILATAFEIGVLTWGIRFLPAVCLVCRDWNSVVQNTPHLWGIIQVTKSSKVNRLLDQILKAKDAPLSVYISTLASDMVSMTPVLAALIRRCSRWAKATVSSEIFGQCRWTAMFNTLEELQLSTPGVPGELFFKLSENEIPPSGSPALRVLSMIGWYEDGSWTKHLLSPSLQHLCLTPGFDNKIPVINMLDQLSRTPNARVIEFQQVVYQNQPAGLDSTVVHLDRLISLELNFINYPSLLLSYIACPSLQKLIIGPRLQYEPAGHDKSLTTLAPFLSQWCRPGFVPTSLHTLELFRCMQPSDIPYLIRFLAQLPSLVVLDLDDEALDDSPERITDEDNVFRALSSPEGARSGIGGWLCPLLMAFHFENVNIRFQDLLDVARARGCNSSSTGGVSGAPRTLRAVIGLLCSEGAMEEAKELRELLEEASCNCWGCALDMASKYLSKPMRDHHLIH</sequence>
<dbReference type="InterPro" id="IPR032675">
    <property type="entry name" value="LRR_dom_sf"/>
</dbReference>
<keyword evidence="2" id="KW-1185">Reference proteome</keyword>
<organism evidence="1 2">
    <name type="scientific">Candolleomyces eurysporus</name>
    <dbReference type="NCBI Taxonomy" id="2828524"/>
    <lineage>
        <taxon>Eukaryota</taxon>
        <taxon>Fungi</taxon>
        <taxon>Dikarya</taxon>
        <taxon>Basidiomycota</taxon>
        <taxon>Agaricomycotina</taxon>
        <taxon>Agaricomycetes</taxon>
        <taxon>Agaricomycetidae</taxon>
        <taxon>Agaricales</taxon>
        <taxon>Agaricineae</taxon>
        <taxon>Psathyrellaceae</taxon>
        <taxon>Candolleomyces</taxon>
    </lineage>
</organism>
<dbReference type="OrthoDB" id="3062612at2759"/>
<protein>
    <recommendedName>
        <fullName evidence="3">F-box domain-containing protein</fullName>
    </recommendedName>
</protein>
<evidence type="ECO:0008006" key="3">
    <source>
        <dbReference type="Google" id="ProtNLM"/>
    </source>
</evidence>